<evidence type="ECO:0000256" key="7">
    <source>
        <dbReference type="ARBA" id="ARBA00023136"/>
    </source>
</evidence>
<keyword evidence="7" id="KW-0472">Membrane</keyword>
<comment type="subcellular location">
    <subcellularLocation>
        <location evidence="1">Membrane</location>
        <topology evidence="1">Multi-pass membrane protein</topology>
    </subcellularLocation>
</comment>
<dbReference type="PANTHER" id="PTHR19353:SF88">
    <property type="entry name" value="DELTA(5) FATTY ACID DESATURASE FAT-4"/>
    <property type="match status" value="1"/>
</dbReference>
<evidence type="ECO:0000256" key="6">
    <source>
        <dbReference type="ARBA" id="ARBA00023098"/>
    </source>
</evidence>
<reference evidence="10" key="1">
    <citation type="journal article" date="2019" name="Fish. Sci.">
        <title>Genome-wide identification and expression of eight fatty acid desaturase genes, and the fatty acid profile, in the marine rotifer Brachionus koreanus fed the alga Tetraselmis suecica.</title>
        <authorList>
            <person name="Lee M.-C."/>
            <person name="Hagiwara A."/>
            <person name="Park H.G."/>
            <person name="Lee J.-S."/>
        </authorList>
    </citation>
    <scope>NUCLEOTIDE SEQUENCE</scope>
</reference>
<dbReference type="GO" id="GO:0006629">
    <property type="term" value="P:lipid metabolic process"/>
    <property type="evidence" value="ECO:0007669"/>
    <property type="project" value="UniProtKB-KW"/>
</dbReference>
<dbReference type="InterPro" id="IPR001199">
    <property type="entry name" value="Cyt_B5-like_heme/steroid-bd"/>
</dbReference>
<evidence type="ECO:0000256" key="3">
    <source>
        <dbReference type="ARBA" id="ARBA00022692"/>
    </source>
</evidence>
<evidence type="ECO:0000256" key="5">
    <source>
        <dbReference type="ARBA" id="ARBA00023002"/>
    </source>
</evidence>
<evidence type="ECO:0000256" key="2">
    <source>
        <dbReference type="ARBA" id="ARBA00009295"/>
    </source>
</evidence>
<feature type="region of interest" description="Disordered" evidence="8">
    <location>
        <begin position="1"/>
        <end position="21"/>
    </location>
</feature>
<dbReference type="GO" id="GO:0016717">
    <property type="term" value="F:oxidoreductase activity, acting on paired donors, with oxidation of a pair of donors resulting in the reduction of molecular oxygen to two molecules of water"/>
    <property type="evidence" value="ECO:0007669"/>
    <property type="project" value="TreeGrafter"/>
</dbReference>
<evidence type="ECO:0000259" key="9">
    <source>
        <dbReference type="PROSITE" id="PS50255"/>
    </source>
</evidence>
<dbReference type="PROSITE" id="PS50255">
    <property type="entry name" value="CYTOCHROME_B5_2"/>
    <property type="match status" value="1"/>
</dbReference>
<dbReference type="Pfam" id="PF00173">
    <property type="entry name" value="Cyt-b5"/>
    <property type="match status" value="1"/>
</dbReference>
<keyword evidence="3" id="KW-0812">Transmembrane</keyword>
<keyword evidence="4" id="KW-1133">Transmembrane helix</keyword>
<keyword evidence="5" id="KW-0560">Oxidoreductase</keyword>
<evidence type="ECO:0000256" key="8">
    <source>
        <dbReference type="SAM" id="MobiDB-lite"/>
    </source>
</evidence>
<dbReference type="SUPFAM" id="SSF55856">
    <property type="entry name" value="Cytochrome b5-like heme/steroid binding domain"/>
    <property type="match status" value="1"/>
</dbReference>
<sequence>MGKGGKVDIDESGASSDQKHKTFKWDEVKQNKWIVTEKLVYDVSRFSRKQPGGERLMLNHAGQDATDAFLCFHTDMKKVRKYMSPILMGQVMPESLDKTFVK</sequence>
<protein>
    <submittedName>
        <fullName evidence="10">Fatty acid desaturase 5/6-3-1</fullName>
    </submittedName>
</protein>
<dbReference type="AlphaFoldDB" id="A0A482G4B9"/>
<organism evidence="10">
    <name type="scientific">Brachionus plicatilis</name>
    <name type="common">Marine rotifer</name>
    <name type="synonym">Brachionus muelleri</name>
    <dbReference type="NCBI Taxonomy" id="10195"/>
    <lineage>
        <taxon>Eukaryota</taxon>
        <taxon>Metazoa</taxon>
        <taxon>Spiralia</taxon>
        <taxon>Gnathifera</taxon>
        <taxon>Rotifera</taxon>
        <taxon>Eurotatoria</taxon>
        <taxon>Monogononta</taxon>
        <taxon>Pseudotrocha</taxon>
        <taxon>Ploima</taxon>
        <taxon>Brachionidae</taxon>
        <taxon>Brachionus</taxon>
    </lineage>
</organism>
<comment type="similarity">
    <text evidence="2">Belongs to the fatty acid desaturase type 1 family.</text>
</comment>
<accession>A0A482G4B9</accession>
<gene>
    <name evidence="10" type="primary">Fads5</name>
    <name evidence="10" type="synonym">6-3-1</name>
</gene>
<name>A0A482G4B9_BRAPC</name>
<evidence type="ECO:0000313" key="10">
    <source>
        <dbReference type="EMBL" id="QBO56268.1"/>
    </source>
</evidence>
<keyword evidence="6" id="KW-0443">Lipid metabolism</keyword>
<dbReference type="InterPro" id="IPR036400">
    <property type="entry name" value="Cyt_B5-like_heme/steroid_sf"/>
</dbReference>
<dbReference type="EMBL" id="MH924580">
    <property type="protein sequence ID" value="QBO56268.1"/>
    <property type="molecule type" value="mRNA"/>
</dbReference>
<feature type="domain" description="Cytochrome b5 heme-binding" evidence="9">
    <location>
        <begin position="18"/>
        <end position="92"/>
    </location>
</feature>
<dbReference type="PANTHER" id="PTHR19353">
    <property type="entry name" value="FATTY ACID DESATURASE 2"/>
    <property type="match status" value="1"/>
</dbReference>
<dbReference type="InterPro" id="IPR012171">
    <property type="entry name" value="Fatty_acid_desaturase"/>
</dbReference>
<dbReference type="Gene3D" id="3.10.120.10">
    <property type="entry name" value="Cytochrome b5-like heme/steroid binding domain"/>
    <property type="match status" value="1"/>
</dbReference>
<dbReference type="SMART" id="SM01117">
    <property type="entry name" value="Cyt-b5"/>
    <property type="match status" value="1"/>
</dbReference>
<evidence type="ECO:0000256" key="1">
    <source>
        <dbReference type="ARBA" id="ARBA00004141"/>
    </source>
</evidence>
<proteinExistence type="evidence at transcript level"/>
<evidence type="ECO:0000256" key="4">
    <source>
        <dbReference type="ARBA" id="ARBA00022989"/>
    </source>
</evidence>
<dbReference type="GO" id="GO:0016020">
    <property type="term" value="C:membrane"/>
    <property type="evidence" value="ECO:0007669"/>
    <property type="project" value="UniProtKB-SubCell"/>
</dbReference>